<evidence type="ECO:0000313" key="11">
    <source>
        <dbReference type="EMBL" id="GFN89803.1"/>
    </source>
</evidence>
<evidence type="ECO:0000256" key="3">
    <source>
        <dbReference type="ARBA" id="ARBA00010288"/>
    </source>
</evidence>
<comment type="pathway">
    <text evidence="2">Protein modification; protein glycosylation.</text>
</comment>
<feature type="region of interest" description="Disordered" evidence="10">
    <location>
        <begin position="163"/>
        <end position="188"/>
    </location>
</feature>
<dbReference type="AlphaFoldDB" id="A0AAV3Z3D2"/>
<comment type="function">
    <text evidence="8 9">Intramembrane glycolipid transporter that operates in the biosynthetic pathway of dolichol-linked oligosaccharides, the glycan precursors employed in protein asparagine (N)-glycosylation. The sequential addition of sugars to dolichol pyrophosphate produces dolichol-linked oligosaccharides containing fourteen sugars, including two GlcNAcs, nine mannoses and three glucoses. Once assembled, the oligosaccharide is transferred from the lipid to nascent proteins by oligosaccharyltransferases. The assembly of dolichol-linked oligosaccharides begins on the cytosolic side of the endoplasmic reticulum membrane and finishes in its lumen. RFT1 could mediate the translocation of the cytosolically oriented intermediate DolPP-GlcNAc2Man5, produced by ALG11, into the ER lumen where dolichol-linked oligosaccharides assembly continues. However, the intramembrane lipid transporter activity could not be confirmed in vitro.</text>
</comment>
<dbReference type="Proteomes" id="UP000735302">
    <property type="component" value="Unassembled WGS sequence"/>
</dbReference>
<evidence type="ECO:0000256" key="9">
    <source>
        <dbReference type="RuleBase" id="RU365067"/>
    </source>
</evidence>
<keyword evidence="6 9" id="KW-1133">Transmembrane helix</keyword>
<feature type="non-terminal residue" evidence="11">
    <location>
        <position position="1"/>
    </location>
</feature>
<evidence type="ECO:0000256" key="6">
    <source>
        <dbReference type="ARBA" id="ARBA00022989"/>
    </source>
</evidence>
<name>A0AAV3Z3D2_9GAST</name>
<dbReference type="PANTHER" id="PTHR13117">
    <property type="entry name" value="ENDOPLASMIC RETICULUM MULTISPAN TRANSMEMBRANE PROTEIN-RELATED"/>
    <property type="match status" value="1"/>
</dbReference>
<dbReference type="GO" id="GO:0005789">
    <property type="term" value="C:endoplasmic reticulum membrane"/>
    <property type="evidence" value="ECO:0007669"/>
    <property type="project" value="UniProtKB-SubCell"/>
</dbReference>
<gene>
    <name evidence="11" type="ORF">PoB_001630900</name>
</gene>
<dbReference type="GO" id="GO:0006488">
    <property type="term" value="P:dolichol-linked oligosaccharide biosynthetic process"/>
    <property type="evidence" value="ECO:0007669"/>
    <property type="project" value="InterPro"/>
</dbReference>
<protein>
    <recommendedName>
        <fullName evidence="9">Protein RFT1 homolog</fullName>
    </recommendedName>
</protein>
<evidence type="ECO:0000256" key="10">
    <source>
        <dbReference type="SAM" id="MobiDB-lite"/>
    </source>
</evidence>
<dbReference type="PANTHER" id="PTHR13117:SF5">
    <property type="entry name" value="PROTEIN RFT1 HOMOLOG"/>
    <property type="match status" value="1"/>
</dbReference>
<accession>A0AAV3Z3D2</accession>
<sequence length="188" mass="20879">FGLRITTFVLNGFILRYVAQETLGIVNVRLTLLYSTTLFLAKEAFERACLSKIVDREWRQVINLLWCTFPLAVFCSSVLGCVWLYVLGISVSSTTSLSSYTFGVFSFALSTVIEVLAEPVYVIGQAFLFVKLKKALKPSESSYLICTRTLAKADCIHHSQEICSSQPSSPHTNTHITHNMTSITTAPP</sequence>
<dbReference type="Pfam" id="PF04506">
    <property type="entry name" value="Rft-1"/>
    <property type="match status" value="1"/>
</dbReference>
<evidence type="ECO:0000256" key="5">
    <source>
        <dbReference type="ARBA" id="ARBA00022824"/>
    </source>
</evidence>
<reference evidence="11 12" key="1">
    <citation type="journal article" date="2021" name="Elife">
        <title>Chloroplast acquisition without the gene transfer in kleptoplastic sea slugs, Plakobranchus ocellatus.</title>
        <authorList>
            <person name="Maeda T."/>
            <person name="Takahashi S."/>
            <person name="Yoshida T."/>
            <person name="Shimamura S."/>
            <person name="Takaki Y."/>
            <person name="Nagai Y."/>
            <person name="Toyoda A."/>
            <person name="Suzuki Y."/>
            <person name="Arimoto A."/>
            <person name="Ishii H."/>
            <person name="Satoh N."/>
            <person name="Nishiyama T."/>
            <person name="Hasebe M."/>
            <person name="Maruyama T."/>
            <person name="Minagawa J."/>
            <person name="Obokata J."/>
            <person name="Shigenobu S."/>
        </authorList>
    </citation>
    <scope>NUCLEOTIDE SEQUENCE [LARGE SCALE GENOMIC DNA]</scope>
</reference>
<dbReference type="InterPro" id="IPR007594">
    <property type="entry name" value="RFT1"/>
</dbReference>
<comment type="caution">
    <text evidence="11">The sequence shown here is derived from an EMBL/GenBank/DDBJ whole genome shotgun (WGS) entry which is preliminary data.</text>
</comment>
<evidence type="ECO:0000256" key="2">
    <source>
        <dbReference type="ARBA" id="ARBA00004922"/>
    </source>
</evidence>
<evidence type="ECO:0000256" key="4">
    <source>
        <dbReference type="ARBA" id="ARBA00022692"/>
    </source>
</evidence>
<keyword evidence="5" id="KW-0256">Endoplasmic reticulum</keyword>
<feature type="transmembrane region" description="Helical" evidence="9">
    <location>
        <begin position="61"/>
        <end position="85"/>
    </location>
</feature>
<comment type="subcellular location">
    <subcellularLocation>
        <location evidence="1 9">Endoplasmic reticulum membrane</location>
        <topology evidence="1 9">Multi-pass membrane protein</topology>
    </subcellularLocation>
</comment>
<dbReference type="GO" id="GO:0034203">
    <property type="term" value="P:glycolipid translocation"/>
    <property type="evidence" value="ECO:0007669"/>
    <property type="project" value="TreeGrafter"/>
</dbReference>
<keyword evidence="12" id="KW-1185">Reference proteome</keyword>
<evidence type="ECO:0000256" key="7">
    <source>
        <dbReference type="ARBA" id="ARBA00023136"/>
    </source>
</evidence>
<organism evidence="11 12">
    <name type="scientific">Plakobranchus ocellatus</name>
    <dbReference type="NCBI Taxonomy" id="259542"/>
    <lineage>
        <taxon>Eukaryota</taxon>
        <taxon>Metazoa</taxon>
        <taxon>Spiralia</taxon>
        <taxon>Lophotrochozoa</taxon>
        <taxon>Mollusca</taxon>
        <taxon>Gastropoda</taxon>
        <taxon>Heterobranchia</taxon>
        <taxon>Euthyneura</taxon>
        <taxon>Panpulmonata</taxon>
        <taxon>Sacoglossa</taxon>
        <taxon>Placobranchoidea</taxon>
        <taxon>Plakobranchidae</taxon>
        <taxon>Plakobranchus</taxon>
    </lineage>
</organism>
<feature type="transmembrane region" description="Helical" evidence="9">
    <location>
        <begin position="105"/>
        <end position="130"/>
    </location>
</feature>
<comment type="similarity">
    <text evidence="3 9">Belongs to the RFT1 family.</text>
</comment>
<evidence type="ECO:0000256" key="8">
    <source>
        <dbReference type="ARBA" id="ARBA00045912"/>
    </source>
</evidence>
<keyword evidence="4 9" id="KW-0812">Transmembrane</keyword>
<evidence type="ECO:0000256" key="1">
    <source>
        <dbReference type="ARBA" id="ARBA00004477"/>
    </source>
</evidence>
<evidence type="ECO:0000313" key="12">
    <source>
        <dbReference type="Proteomes" id="UP000735302"/>
    </source>
</evidence>
<dbReference type="EMBL" id="BLXT01001953">
    <property type="protein sequence ID" value="GFN89803.1"/>
    <property type="molecule type" value="Genomic_DNA"/>
</dbReference>
<proteinExistence type="inferred from homology"/>
<comment type="caution">
    <text evidence="9">Lacks conserved residue(s) required for the propagation of feature annotation.</text>
</comment>
<keyword evidence="7 9" id="KW-0472">Membrane</keyword>